<feature type="region of interest" description="Disordered" evidence="1">
    <location>
        <begin position="27"/>
        <end position="85"/>
    </location>
</feature>
<evidence type="ECO:0000256" key="1">
    <source>
        <dbReference type="SAM" id="MobiDB-lite"/>
    </source>
</evidence>
<dbReference type="SUPFAM" id="SSF56399">
    <property type="entry name" value="ADP-ribosylation"/>
    <property type="match status" value="1"/>
</dbReference>
<keyword evidence="2" id="KW-0732">Signal</keyword>
<keyword evidence="4" id="KW-1185">Reference proteome</keyword>
<gene>
    <name evidence="3" type="ORF">IFM89_019137</name>
</gene>
<organism evidence="3 4">
    <name type="scientific">Coptis chinensis</name>
    <dbReference type="NCBI Taxonomy" id="261450"/>
    <lineage>
        <taxon>Eukaryota</taxon>
        <taxon>Viridiplantae</taxon>
        <taxon>Streptophyta</taxon>
        <taxon>Embryophyta</taxon>
        <taxon>Tracheophyta</taxon>
        <taxon>Spermatophyta</taxon>
        <taxon>Magnoliopsida</taxon>
        <taxon>Ranunculales</taxon>
        <taxon>Ranunculaceae</taxon>
        <taxon>Coptidoideae</taxon>
        <taxon>Coptis</taxon>
    </lineage>
</organism>
<accession>A0A835H757</accession>
<dbReference type="EMBL" id="JADFTS010000008">
    <property type="protein sequence ID" value="KAF9592932.1"/>
    <property type="molecule type" value="Genomic_DNA"/>
</dbReference>
<feature type="compositionally biased region" description="Basic residues" evidence="1">
    <location>
        <begin position="44"/>
        <end position="54"/>
    </location>
</feature>
<evidence type="ECO:0000313" key="3">
    <source>
        <dbReference type="EMBL" id="KAF9592932.1"/>
    </source>
</evidence>
<feature type="chain" id="PRO_5032424053" evidence="2">
    <location>
        <begin position="22"/>
        <end position="298"/>
    </location>
</feature>
<sequence length="298" mass="32779">MSDKCLMAASLAVLVFHPSSSIKCFKSSQHISPDKQRPSSHSTSSRRAHHKKVFSKSEKTHHTCDRSNLKSSKESASKDHLQCQPNKPFQSVSELGEGEPAMGVLENIFRLGWNHKSVPVIEKVLRVHNTAKVLYNFEEYREMVQLGAAKMCIAKGKERCLADGNEVLGFYGTTLKCHLGYEANSSICGHRSCSICSIIGFSFWNKGKTVCVCNSSGRAHKNTMKHDAKCASNTMAILVSRVIAGGAGRIANYHGQGIIDSQDDSFDSFTSPLNGLGELIILDPRSILPCFVIVYRVK</sequence>
<dbReference type="Proteomes" id="UP000631114">
    <property type="component" value="Unassembled WGS sequence"/>
</dbReference>
<evidence type="ECO:0000313" key="4">
    <source>
        <dbReference type="Proteomes" id="UP000631114"/>
    </source>
</evidence>
<name>A0A835H757_9MAGN</name>
<dbReference type="PANTHER" id="PTHR31681:SF51">
    <property type="entry name" value="PARP CATALYTIC DOMAIN-CONTAINING PROTEIN"/>
    <property type="match status" value="1"/>
</dbReference>
<protein>
    <submittedName>
        <fullName evidence="3">Uncharacterized protein</fullName>
    </submittedName>
</protein>
<dbReference type="AlphaFoldDB" id="A0A835H757"/>
<dbReference type="PANTHER" id="PTHR31681">
    <property type="entry name" value="C2H2-LIKE ZINC FINGER PROTEIN"/>
    <property type="match status" value="1"/>
</dbReference>
<proteinExistence type="predicted"/>
<feature type="compositionally biased region" description="Basic and acidic residues" evidence="1">
    <location>
        <begin position="55"/>
        <end position="81"/>
    </location>
</feature>
<dbReference type="OrthoDB" id="9514740at2759"/>
<evidence type="ECO:0000256" key="2">
    <source>
        <dbReference type="SAM" id="SignalP"/>
    </source>
</evidence>
<reference evidence="3 4" key="1">
    <citation type="submission" date="2020-10" db="EMBL/GenBank/DDBJ databases">
        <title>The Coptis chinensis genome and diversification of protoberbering-type alkaloids.</title>
        <authorList>
            <person name="Wang B."/>
            <person name="Shu S."/>
            <person name="Song C."/>
            <person name="Liu Y."/>
        </authorList>
    </citation>
    <scope>NUCLEOTIDE SEQUENCE [LARGE SCALE GENOMIC DNA]</scope>
    <source>
        <strain evidence="3">HL-2020</strain>
        <tissue evidence="3">Leaf</tissue>
    </source>
</reference>
<comment type="caution">
    <text evidence="3">The sequence shown here is derived from an EMBL/GenBank/DDBJ whole genome shotgun (WGS) entry which is preliminary data.</text>
</comment>
<dbReference type="Gene3D" id="3.90.228.10">
    <property type="match status" value="1"/>
</dbReference>
<feature type="signal peptide" evidence="2">
    <location>
        <begin position="1"/>
        <end position="21"/>
    </location>
</feature>